<dbReference type="Pfam" id="PF01419">
    <property type="entry name" value="Jacalin"/>
    <property type="match status" value="2"/>
</dbReference>
<protein>
    <recommendedName>
        <fullName evidence="1">Jacalin-type lectin domain-containing protein</fullName>
    </recommendedName>
</protein>
<proteinExistence type="predicted"/>
<evidence type="ECO:0000313" key="3">
    <source>
        <dbReference type="Proteomes" id="UP000602905"/>
    </source>
</evidence>
<dbReference type="InterPro" id="IPR054586">
    <property type="entry name" value="MACPF_1_fungal"/>
</dbReference>
<dbReference type="EMBL" id="JACYCD010000465">
    <property type="protein sequence ID" value="KAF8693861.1"/>
    <property type="molecule type" value="Genomic_DNA"/>
</dbReference>
<dbReference type="AlphaFoldDB" id="A0A8H7LR92"/>
<organism evidence="2 3">
    <name type="scientific">Rhizoctonia solani</name>
    <dbReference type="NCBI Taxonomy" id="456999"/>
    <lineage>
        <taxon>Eukaryota</taxon>
        <taxon>Fungi</taxon>
        <taxon>Dikarya</taxon>
        <taxon>Basidiomycota</taxon>
        <taxon>Agaricomycotina</taxon>
        <taxon>Agaricomycetes</taxon>
        <taxon>Cantharellales</taxon>
        <taxon>Ceratobasidiaceae</taxon>
        <taxon>Rhizoctonia</taxon>
    </lineage>
</organism>
<comment type="caution">
    <text evidence="2">The sequence shown here is derived from an EMBL/GenBank/DDBJ whole genome shotgun (WGS) entry which is preliminary data.</text>
</comment>
<dbReference type="InterPro" id="IPR036404">
    <property type="entry name" value="Jacalin-like_lectin_dom_sf"/>
</dbReference>
<name>A0A8H7LR92_9AGAM</name>
<dbReference type="Proteomes" id="UP000602905">
    <property type="component" value="Unassembled WGS sequence"/>
</dbReference>
<gene>
    <name evidence="2" type="ORF">RHS03_08326</name>
</gene>
<evidence type="ECO:0000313" key="2">
    <source>
        <dbReference type="EMBL" id="KAF8693861.1"/>
    </source>
</evidence>
<dbReference type="Pfam" id="PF22693">
    <property type="entry name" value="MACPF_1"/>
    <property type="match status" value="1"/>
</dbReference>
<reference evidence="2" key="1">
    <citation type="submission" date="2020-09" db="EMBL/GenBank/DDBJ databases">
        <title>Comparative genome analyses of four rice-infecting Rhizoctonia solani isolates reveal extensive enrichment of homogalacturonan modification genes.</title>
        <authorList>
            <person name="Lee D.-Y."/>
            <person name="Jeon J."/>
            <person name="Kim K.-T."/>
            <person name="Cheong K."/>
            <person name="Song H."/>
            <person name="Choi G."/>
            <person name="Ko J."/>
            <person name="Opiyo S.O."/>
            <person name="Zuo S."/>
            <person name="Madhav S."/>
            <person name="Lee Y.-H."/>
            <person name="Wang G.-L."/>
        </authorList>
    </citation>
    <scope>NUCLEOTIDE SEQUENCE</scope>
    <source>
        <strain evidence="2">AG1-IA WGL</strain>
    </source>
</reference>
<dbReference type="Gene3D" id="2.100.10.30">
    <property type="entry name" value="Jacalin-like lectin domain"/>
    <property type="match status" value="2"/>
</dbReference>
<feature type="non-terminal residue" evidence="2">
    <location>
        <position position="1"/>
    </location>
</feature>
<feature type="domain" description="Jacalin-type lectin" evidence="1">
    <location>
        <begin position="329"/>
        <end position="470"/>
    </location>
</feature>
<accession>A0A8H7LR92</accession>
<dbReference type="SUPFAM" id="SSF51101">
    <property type="entry name" value="Mannose-binding lectins"/>
    <property type="match status" value="2"/>
</dbReference>
<dbReference type="PROSITE" id="PS51752">
    <property type="entry name" value="JACALIN_LECTIN"/>
    <property type="match status" value="1"/>
</dbReference>
<dbReference type="OrthoDB" id="3155523at2759"/>
<dbReference type="InterPro" id="IPR001229">
    <property type="entry name" value="Jacalin-like_lectin_dom"/>
</dbReference>
<sequence>MPSLQKIDSHPIRVLRTVFQKYGSKRHCTFSEHAPANPIVTDVRITISYASRPVSQVVTFELGYFDTLSGRQAIHAVGLKEASRVASHDESIKSKSYSLIEEVEEEPIIEDQYSPNRLGAHYSHMGWLPPDSLPERPWSTQNIILQPLDVGRWVTRRILAGMWSVELQVSEIAPEDALVKDVESALAHPNSSSQIRALRNVFDSWGELIPVAIIVGAAISATGILETNITLEPASLHRHQLRVPNSGDFNSFIETQLQLRGKVEKISYHLTGSRPDLLFREGLDVWLKNIRTTRQWEIIKVTRAILITEIFDSRIQERIKALFANLSCVFYSPLVGVPQTAAFKGIGSEPNSIRRIEIGFSDARIQSLSLHYTNGLIAGPYGCLEGSARTDRIDLAQGETITEIFVWPTDYSIGSLQLVKNTGYISPIYGAVQGVTRSPHLFSGDGNSLLGLSGSYSAIGITELQAIWRNNYEVINYKYTTTFAGGQGGNLWNDLGLIGDRRTARISEIKTWGPYIGFLSGFQTTYTFIAGGHQVEQRSAIHGTEEGKVTKWVLEEGEYITGVCGRCDGISICELRFITNRPSRTSQFTTILQL</sequence>
<evidence type="ECO:0000259" key="1">
    <source>
        <dbReference type="PROSITE" id="PS51752"/>
    </source>
</evidence>